<dbReference type="PROSITE" id="PS51387">
    <property type="entry name" value="FAD_PCMH"/>
    <property type="match status" value="1"/>
</dbReference>
<dbReference type="GO" id="GO:0080049">
    <property type="term" value="F:L-gulono-1,4-lactone dehydrogenase activity"/>
    <property type="evidence" value="ECO:0007669"/>
    <property type="project" value="TreeGrafter"/>
</dbReference>
<reference evidence="3" key="2">
    <citation type="submission" date="2020-09" db="EMBL/GenBank/DDBJ databases">
        <authorList>
            <person name="Sun Q."/>
            <person name="Ohkuma M."/>
        </authorList>
    </citation>
    <scope>NUCLEOTIDE SEQUENCE</scope>
    <source>
        <strain evidence="3">JCM 3035</strain>
    </source>
</reference>
<dbReference type="SUPFAM" id="SSF56176">
    <property type="entry name" value="FAD-binding/transporter-associated domain-like"/>
    <property type="match status" value="1"/>
</dbReference>
<dbReference type="InterPro" id="IPR006094">
    <property type="entry name" value="Oxid_FAD_bind_N"/>
</dbReference>
<dbReference type="InterPro" id="IPR036318">
    <property type="entry name" value="FAD-bd_PCMH-like_sf"/>
</dbReference>
<dbReference type="PANTHER" id="PTHR43762:SF1">
    <property type="entry name" value="D-ARABINONO-1,4-LACTONE OXIDASE"/>
    <property type="match status" value="1"/>
</dbReference>
<dbReference type="InterPro" id="IPR016169">
    <property type="entry name" value="FAD-bd_PCMH_sub2"/>
</dbReference>
<dbReference type="Pfam" id="PF04030">
    <property type="entry name" value="ALO"/>
    <property type="match status" value="1"/>
</dbReference>
<keyword evidence="1" id="KW-0560">Oxidoreductase</keyword>
<dbReference type="Gene3D" id="3.30.465.10">
    <property type="match status" value="1"/>
</dbReference>
<dbReference type="InterPro" id="IPR016166">
    <property type="entry name" value="FAD-bd_PCMH"/>
</dbReference>
<dbReference type="Pfam" id="PF01565">
    <property type="entry name" value="FAD_binding_4"/>
    <property type="match status" value="1"/>
</dbReference>
<dbReference type="Proteomes" id="UP000637788">
    <property type="component" value="Unassembled WGS sequence"/>
</dbReference>
<dbReference type="PANTHER" id="PTHR43762">
    <property type="entry name" value="L-GULONOLACTONE OXIDASE"/>
    <property type="match status" value="1"/>
</dbReference>
<accession>A0A917R0B8</accession>
<keyword evidence="4" id="KW-1185">Reference proteome</keyword>
<evidence type="ECO:0000259" key="2">
    <source>
        <dbReference type="PROSITE" id="PS51387"/>
    </source>
</evidence>
<dbReference type="Gene3D" id="3.30.70.2530">
    <property type="match status" value="1"/>
</dbReference>
<dbReference type="InterPro" id="IPR007173">
    <property type="entry name" value="ALO_C"/>
</dbReference>
<evidence type="ECO:0000313" key="3">
    <source>
        <dbReference type="EMBL" id="GGK79554.1"/>
    </source>
</evidence>
<comment type="caution">
    <text evidence="3">The sequence shown here is derived from an EMBL/GenBank/DDBJ whole genome shotgun (WGS) entry which is preliminary data.</text>
</comment>
<dbReference type="AlphaFoldDB" id="A0A917R0B8"/>
<evidence type="ECO:0000256" key="1">
    <source>
        <dbReference type="ARBA" id="ARBA00023002"/>
    </source>
</evidence>
<evidence type="ECO:0000313" key="4">
    <source>
        <dbReference type="Proteomes" id="UP000637788"/>
    </source>
</evidence>
<dbReference type="PIRSF" id="PIRSF000136">
    <property type="entry name" value="LGO_GLO"/>
    <property type="match status" value="1"/>
</dbReference>
<dbReference type="InterPro" id="IPR016167">
    <property type="entry name" value="FAD-bd_PCMH_sub1"/>
</dbReference>
<reference evidence="3" key="1">
    <citation type="journal article" date="2014" name="Int. J. Syst. Evol. Microbiol.">
        <title>Complete genome sequence of Corynebacterium casei LMG S-19264T (=DSM 44701T), isolated from a smear-ripened cheese.</title>
        <authorList>
            <consortium name="US DOE Joint Genome Institute (JGI-PGF)"/>
            <person name="Walter F."/>
            <person name="Albersmeier A."/>
            <person name="Kalinowski J."/>
            <person name="Ruckert C."/>
        </authorList>
    </citation>
    <scope>NUCLEOTIDE SEQUENCE</scope>
    <source>
        <strain evidence="3">JCM 3035</strain>
    </source>
</reference>
<gene>
    <name evidence="3" type="primary">xyoA</name>
    <name evidence="3" type="ORF">GCM10010094_46020</name>
</gene>
<protein>
    <submittedName>
        <fullName evidence="3">Xylitol oxidase</fullName>
    </submittedName>
</protein>
<dbReference type="EMBL" id="BMPQ01000011">
    <property type="protein sequence ID" value="GGK79554.1"/>
    <property type="molecule type" value="Genomic_DNA"/>
</dbReference>
<proteinExistence type="predicted"/>
<dbReference type="Gene3D" id="3.30.70.2520">
    <property type="match status" value="1"/>
</dbReference>
<dbReference type="Gene3D" id="3.30.43.10">
    <property type="entry name" value="Uridine Diphospho-n-acetylenolpyruvylglucosamine Reductase, domain 2"/>
    <property type="match status" value="1"/>
</dbReference>
<dbReference type="GO" id="GO:0071949">
    <property type="term" value="F:FAD binding"/>
    <property type="evidence" value="ECO:0007669"/>
    <property type="project" value="InterPro"/>
</dbReference>
<feature type="domain" description="FAD-binding PCMH-type" evidence="2">
    <location>
        <begin position="84"/>
        <end position="250"/>
    </location>
</feature>
<dbReference type="Gene3D" id="1.10.45.10">
    <property type="entry name" value="Vanillyl-alcohol Oxidase, Chain A, domain 4"/>
    <property type="match status" value="1"/>
</dbReference>
<dbReference type="InterPro" id="IPR016171">
    <property type="entry name" value="Vanillyl_alc_oxidase_C-sub2"/>
</dbReference>
<name>A0A917R0B8_9ACTN</name>
<dbReference type="GO" id="GO:0016020">
    <property type="term" value="C:membrane"/>
    <property type="evidence" value="ECO:0007669"/>
    <property type="project" value="InterPro"/>
</dbReference>
<dbReference type="InterPro" id="IPR010031">
    <property type="entry name" value="FAD_lactone_oxidase-like"/>
</dbReference>
<organism evidence="3 4">
    <name type="scientific">Streptomyces flaveus</name>
    <dbReference type="NCBI Taxonomy" id="66370"/>
    <lineage>
        <taxon>Bacteria</taxon>
        <taxon>Bacillati</taxon>
        <taxon>Actinomycetota</taxon>
        <taxon>Actinomycetes</taxon>
        <taxon>Kitasatosporales</taxon>
        <taxon>Streptomycetaceae</taxon>
        <taxon>Streptomyces</taxon>
        <taxon>Streptomyces aurantiacus group</taxon>
    </lineage>
</organism>
<sequence>MGRTKAWQESGGPDTSAVRLKVTRSHMFTRSVASRLCAGNTAALPAEGTQPPVKVASTYNRGLPGEGRRMAGMTEPVTNWAGNITYSAKELHRPHSLDALRALVAQSARVRVLGSGHSFNEIADPGSEGVLVSLTALPPSVEVDTAARTVRVAGGVRYAELARRVHEHGLALHNMASLPHISVAGSVATGTHGSGNGNGSLASAVREVELVTADGSLLTITRGDARFDGAVTSLGALGVVTALTLDLEPDFEVAQQVYGQLPFAGLDFETVSAAAYSVSLFTDWQRSGFVQAWVKRRTDQPLHDFPWAAPATEAMHPVPGMPAENCTQQFGVPGPWHERLPHFRAEFTPSSGAELQSEYLLARPYALDALHALDAIRETIAPVLQICEVRTVAADSQWLSPAYGRDTVAFHFTWVEDTAAVLPVVRRVEEALAPFDPRPHWGKVFTTPPAALRERYPRIDAFTALAGELDPTGTFRNTFVREVLGV</sequence>
<dbReference type="GO" id="GO:0003885">
    <property type="term" value="F:D-arabinono-1,4-lactone oxidase activity"/>
    <property type="evidence" value="ECO:0007669"/>
    <property type="project" value="InterPro"/>
</dbReference>